<feature type="domain" description="RSE1/DDB1/CPSF1 C-terminal" evidence="8">
    <location>
        <begin position="903"/>
        <end position="1220"/>
    </location>
</feature>
<evidence type="ECO:0000259" key="9">
    <source>
        <dbReference type="Pfam" id="PF10433"/>
    </source>
</evidence>
<name>A0A835YUV4_9STRA</name>
<comment type="subcellular location">
    <subcellularLocation>
        <location evidence="1">Nucleus</location>
    </subcellularLocation>
</comment>
<dbReference type="FunFam" id="2.130.10.10:FF:001143">
    <property type="entry name" value="Pre-mRNA-splicing factor rse-1, putative"/>
    <property type="match status" value="1"/>
</dbReference>
<comment type="caution">
    <text evidence="11">The sequence shown here is derived from an EMBL/GenBank/DDBJ whole genome shotgun (WGS) entry which is preliminary data.</text>
</comment>
<dbReference type="PANTHER" id="PTHR10644">
    <property type="entry name" value="DNA REPAIR/RNA PROCESSING CPSF FAMILY"/>
    <property type="match status" value="1"/>
</dbReference>
<keyword evidence="2" id="KW-0507">mRNA processing</keyword>
<evidence type="ECO:0000313" key="12">
    <source>
        <dbReference type="Proteomes" id="UP000664859"/>
    </source>
</evidence>
<dbReference type="Pfam" id="PF03178">
    <property type="entry name" value="CPSF_A"/>
    <property type="match status" value="1"/>
</dbReference>
<dbReference type="GO" id="GO:0006397">
    <property type="term" value="P:mRNA processing"/>
    <property type="evidence" value="ECO:0007669"/>
    <property type="project" value="UniProtKB-KW"/>
</dbReference>
<evidence type="ECO:0000256" key="3">
    <source>
        <dbReference type="ARBA" id="ARBA00022728"/>
    </source>
</evidence>
<comment type="similarity">
    <text evidence="6">Belongs to the RSE1 family.</text>
</comment>
<dbReference type="GO" id="GO:0008380">
    <property type="term" value="P:RNA splicing"/>
    <property type="evidence" value="ECO:0007669"/>
    <property type="project" value="UniProtKB-KW"/>
</dbReference>
<feature type="compositionally biased region" description="Basic and acidic residues" evidence="7">
    <location>
        <begin position="829"/>
        <end position="848"/>
    </location>
</feature>
<dbReference type="GO" id="GO:0005681">
    <property type="term" value="C:spliceosomal complex"/>
    <property type="evidence" value="ECO:0007669"/>
    <property type="project" value="UniProtKB-KW"/>
</dbReference>
<feature type="region of interest" description="Disordered" evidence="7">
    <location>
        <begin position="829"/>
        <end position="897"/>
    </location>
</feature>
<dbReference type="AlphaFoldDB" id="A0A835YUV4"/>
<keyword evidence="3" id="KW-0747">Spliceosome</keyword>
<evidence type="ECO:0000256" key="2">
    <source>
        <dbReference type="ARBA" id="ARBA00022664"/>
    </source>
</evidence>
<evidence type="ECO:0000256" key="4">
    <source>
        <dbReference type="ARBA" id="ARBA00023187"/>
    </source>
</evidence>
<dbReference type="InterPro" id="IPR004871">
    <property type="entry name" value="RSE1/DDB1/CPSF1_C"/>
</dbReference>
<evidence type="ECO:0000259" key="8">
    <source>
        <dbReference type="Pfam" id="PF03178"/>
    </source>
</evidence>
<accession>A0A835YUV4</accession>
<feature type="compositionally biased region" description="Acidic residues" evidence="7">
    <location>
        <begin position="874"/>
        <end position="886"/>
    </location>
</feature>
<dbReference type="FunFam" id="2.130.10.10:FF:000031">
    <property type="entry name" value="Splicing factor 3b subunit 3"/>
    <property type="match status" value="1"/>
</dbReference>
<organism evidence="11 12">
    <name type="scientific">Tribonema minus</name>
    <dbReference type="NCBI Taxonomy" id="303371"/>
    <lineage>
        <taxon>Eukaryota</taxon>
        <taxon>Sar</taxon>
        <taxon>Stramenopiles</taxon>
        <taxon>Ochrophyta</taxon>
        <taxon>PX clade</taxon>
        <taxon>Xanthophyceae</taxon>
        <taxon>Tribonematales</taxon>
        <taxon>Tribonemataceae</taxon>
        <taxon>Tribonema</taxon>
    </lineage>
</organism>
<dbReference type="Pfam" id="PF23726">
    <property type="entry name" value="Beta-prop_RSE1_2nd"/>
    <property type="match status" value="1"/>
</dbReference>
<dbReference type="EMBL" id="JAFCMP010000434">
    <property type="protein sequence ID" value="KAG5179960.1"/>
    <property type="molecule type" value="Genomic_DNA"/>
</dbReference>
<dbReference type="Pfam" id="PF10433">
    <property type="entry name" value="Beta-prop_RSE1_1st"/>
    <property type="match status" value="1"/>
</dbReference>
<protein>
    <submittedName>
        <fullName evidence="11">Putative spliceosomal protein sap</fullName>
    </submittedName>
</protein>
<dbReference type="InterPro" id="IPR058543">
    <property type="entry name" value="Beta-prop_RSE1/DDB1/CPSF1_2nd"/>
</dbReference>
<keyword evidence="4" id="KW-0508">mRNA splicing</keyword>
<dbReference type="InterPro" id="IPR015943">
    <property type="entry name" value="WD40/YVTN_repeat-like_dom_sf"/>
</dbReference>
<sequence>MHLLHLNLHRAGAINATAYGCFTGNKAQEIIVARNNAIELLRVEGTDMPKLVSIAYQPAFCVVRSLVAFKMVQMTKDYLAIGSDSGKITVLEWSAETGEMKAVHTETFGKTGCRRIVPGQYMCADPQGRALMIAAVEKQKLVYVLNRDQLSRLTISSPLEAHKTQAICFCVCALDVHFENPIFAAIEIDYGDADQDPSGEEAESAEKNLVYYQHDLGLNHVTRMWTTPISRTASFLLQVPGGALGPSGVLVCGENWVAYRHQEHPEVRTPVPRRKDVPPERGVLVTAGAVHKSKDMFFFLLQSEYGDVYKVTLDLDPTNKEVLDVVVSVFDTIPIATSLRITRRGLLFCASESSNHLLFSISSLATEGAVTGRRCDDGEIGDDSDSAAKVAATFVPSATLNNLVPTDEMESLAPIISMLVGDLANESTPQMYCLCGQGPRSTLRILRHGLAVTEVAVSDLPGRPAAVWSVPKHIPVSAAAYFIVVTFTNATLVLSVGDTVEEVSNSGFLLTAPTLEVQLLANGSTLQVHANGLRVIAGDRAPQEWRTPGRKTIEKACANSRQAVIALAGGELIYFRLDDTSNMLQEMGTKELGHEVACLEMGEVPLSRLGAPFLAVGDWTGAVRVLSLAPESLLTQQAIMDVPHSPHSLCLMEMAGVEAGASTAASSATSSAAPMGAPQLYLYVGLENGVMQRVAVDATTGTLSDARSRFLGTKPVKLFRMGQGALLALSSRSWLSYSHGGRHLTTPMSYETLQYAGTFCTEHCPEGIVAISDTFLRILSVERKGEAFNQQAIPLRYTPRQIARLDGQGDQQPRLVIVEADADEYNEAEKAEMKAAAEAESAKVKSEEDGVAPMDTDQAVENGDKPPPPPPDADGNEDEDEEEEEAMQMPIRGPVPPGPGKWASCVRLLDPAQGTTLECLELGNNEAALSVCPVTFHSRGGEVFIAAGTAKDLQFHPRSHGGCFVHIFRVLENRLVLLHSTEVPDVPLAMSEFQGRLLVGAGKSLRLYDLGKRKLLRKCEHKGLPNMVVSLNVMNDRVVAGDMAESLHFVKYRRLENQLVVFADDQVPRHIARSCLLDYDTAAGCDKFGNFFVLRLPDDVSDDIDNPSGNRVLWDHGMLNGAPNKLTQMTMFHLGDILTSLHKTTLVPGGAEVVLYSSITGALGAFLPFSTKEDVDFFVHLEMHMRQEKPTLCGREHTSYRSYFLPVKNVVDGDLCEQFGTLPLDIQKKIATGLDRTVGEVAKKLEDVRNRLL</sequence>
<evidence type="ECO:0000256" key="6">
    <source>
        <dbReference type="ARBA" id="ARBA00038266"/>
    </source>
</evidence>
<evidence type="ECO:0000259" key="10">
    <source>
        <dbReference type="Pfam" id="PF23726"/>
    </source>
</evidence>
<feature type="domain" description="RSE1/DDB1/CPSF1 first beta-propeller" evidence="9">
    <location>
        <begin position="14"/>
        <end position="365"/>
    </location>
</feature>
<evidence type="ECO:0000313" key="11">
    <source>
        <dbReference type="EMBL" id="KAG5179960.1"/>
    </source>
</evidence>
<dbReference type="Gene3D" id="2.130.10.10">
    <property type="entry name" value="YVTN repeat-like/Quinoprotein amine dehydrogenase"/>
    <property type="match status" value="3"/>
</dbReference>
<keyword evidence="12" id="KW-1185">Reference proteome</keyword>
<reference evidence="11" key="1">
    <citation type="submission" date="2021-02" db="EMBL/GenBank/DDBJ databases">
        <title>First Annotated Genome of the Yellow-green Alga Tribonema minus.</title>
        <authorList>
            <person name="Mahan K.M."/>
        </authorList>
    </citation>
    <scope>NUCLEOTIDE SEQUENCE</scope>
    <source>
        <strain evidence="11">UTEX B ZZ1240</strain>
    </source>
</reference>
<proteinExistence type="inferred from homology"/>
<feature type="domain" description="RSE1/DDB1/CPSF1 second beta-propeller" evidence="10">
    <location>
        <begin position="453"/>
        <end position="780"/>
    </location>
</feature>
<dbReference type="InterPro" id="IPR018846">
    <property type="entry name" value="Beta-prop_RSE1/DDB1/CPSF1_1st"/>
</dbReference>
<gene>
    <name evidence="11" type="ORF">JKP88DRAFT_187677</name>
</gene>
<dbReference type="InterPro" id="IPR050358">
    <property type="entry name" value="RSE1/DDB1/CFT1"/>
</dbReference>
<dbReference type="Proteomes" id="UP000664859">
    <property type="component" value="Unassembled WGS sequence"/>
</dbReference>
<evidence type="ECO:0000256" key="1">
    <source>
        <dbReference type="ARBA" id="ARBA00004123"/>
    </source>
</evidence>
<keyword evidence="5" id="KW-0539">Nucleus</keyword>
<evidence type="ECO:0000256" key="7">
    <source>
        <dbReference type="SAM" id="MobiDB-lite"/>
    </source>
</evidence>
<evidence type="ECO:0000256" key="5">
    <source>
        <dbReference type="ARBA" id="ARBA00023242"/>
    </source>
</evidence>
<dbReference type="OrthoDB" id="436637at2759"/>
<dbReference type="GO" id="GO:0003676">
    <property type="term" value="F:nucleic acid binding"/>
    <property type="evidence" value="ECO:0007669"/>
    <property type="project" value="InterPro"/>
</dbReference>